<dbReference type="InterPro" id="IPR041698">
    <property type="entry name" value="Methyltransf_25"/>
</dbReference>
<dbReference type="Gene3D" id="3.40.50.150">
    <property type="entry name" value="Vaccinia Virus protein VP39"/>
    <property type="match status" value="1"/>
</dbReference>
<dbReference type="CDD" id="cd02440">
    <property type="entry name" value="AdoMet_MTases"/>
    <property type="match status" value="1"/>
</dbReference>
<dbReference type="AlphaFoldDB" id="A0A6J4LWF8"/>
<evidence type="ECO:0000313" key="2">
    <source>
        <dbReference type="EMBL" id="CAA9341766.1"/>
    </source>
</evidence>
<feature type="domain" description="Methyltransferase" evidence="1">
    <location>
        <begin position="131"/>
        <end position="221"/>
    </location>
</feature>
<dbReference type="EMBL" id="CADCUB010000117">
    <property type="protein sequence ID" value="CAA9341766.1"/>
    <property type="molecule type" value="Genomic_DNA"/>
</dbReference>
<name>A0A6J4LWF8_9ACTN</name>
<protein>
    <submittedName>
        <fullName evidence="2">SAM-dependent methyltransferase</fullName>
    </submittedName>
</protein>
<keyword evidence="2" id="KW-0489">Methyltransferase</keyword>
<dbReference type="GO" id="GO:0032259">
    <property type="term" value="P:methylation"/>
    <property type="evidence" value="ECO:0007669"/>
    <property type="project" value="UniProtKB-KW"/>
</dbReference>
<dbReference type="InterPro" id="IPR029063">
    <property type="entry name" value="SAM-dependent_MTases_sf"/>
</dbReference>
<organism evidence="2">
    <name type="scientific">uncultured Frankineae bacterium</name>
    <dbReference type="NCBI Taxonomy" id="437475"/>
    <lineage>
        <taxon>Bacteria</taxon>
        <taxon>Bacillati</taxon>
        <taxon>Actinomycetota</taxon>
        <taxon>Actinomycetes</taxon>
        <taxon>Frankiales</taxon>
        <taxon>environmental samples</taxon>
    </lineage>
</organism>
<gene>
    <name evidence="2" type="ORF">AVDCRST_MAG07-2414</name>
</gene>
<evidence type="ECO:0000259" key="1">
    <source>
        <dbReference type="Pfam" id="PF13649"/>
    </source>
</evidence>
<dbReference type="Pfam" id="PF13649">
    <property type="entry name" value="Methyltransf_25"/>
    <property type="match status" value="1"/>
</dbReference>
<reference evidence="2" key="1">
    <citation type="submission" date="2020-02" db="EMBL/GenBank/DDBJ databases">
        <authorList>
            <person name="Meier V. D."/>
        </authorList>
    </citation>
    <scope>NUCLEOTIDE SEQUENCE</scope>
    <source>
        <strain evidence="2">AVDCRST_MAG07</strain>
    </source>
</reference>
<sequence>MPREARAGAPAAAGASVVRVPVTAPVPVVDGIPYARAGRDELRTRVSELLADGDVDAARVALLADADDWWDAAPPPDDQLARVAGAATLREAMDLLGMGRVGDYFAHRWSDPTYLAGLALLQQHWPGDRPVVEVACGAGHFLRELAQRGLTDLVGVDVVWAKLWLAQRFVCPGARYVCADVTALPELDVASPAYVLCHDALYFVRDKAAAARAMRALAGEGGTVVVGHAHVADPHGDPVPAAEYARLLGADLAYDDDELTRALLDGRSPRAAPVASLEASEAVALVAGDPLAPAPHDLGQPVGPLRLNPLYEQGALVWPSERYEQEYGPRSDYLPARAEPLPPDAARRRVLVDLPERW</sequence>
<dbReference type="GO" id="GO:0008168">
    <property type="term" value="F:methyltransferase activity"/>
    <property type="evidence" value="ECO:0007669"/>
    <property type="project" value="UniProtKB-KW"/>
</dbReference>
<proteinExistence type="predicted"/>
<accession>A0A6J4LWF8</accession>
<keyword evidence="2" id="KW-0808">Transferase</keyword>
<dbReference type="SUPFAM" id="SSF53335">
    <property type="entry name" value="S-adenosyl-L-methionine-dependent methyltransferases"/>
    <property type="match status" value="1"/>
</dbReference>